<dbReference type="Pfam" id="PF00646">
    <property type="entry name" value="F-box"/>
    <property type="match status" value="1"/>
</dbReference>
<keyword evidence="3" id="KW-1185">Reference proteome</keyword>
<evidence type="ECO:0000313" key="3">
    <source>
        <dbReference type="Proteomes" id="UP001610446"/>
    </source>
</evidence>
<gene>
    <name evidence="2" type="ORF">BJY01DRAFT_258462</name>
</gene>
<evidence type="ECO:0000259" key="1">
    <source>
        <dbReference type="Pfam" id="PF00646"/>
    </source>
</evidence>
<accession>A0ABR4JDM0</accession>
<evidence type="ECO:0000313" key="2">
    <source>
        <dbReference type="EMBL" id="KAL2837192.1"/>
    </source>
</evidence>
<dbReference type="Proteomes" id="UP001610446">
    <property type="component" value="Unassembled WGS sequence"/>
</dbReference>
<reference evidence="2 3" key="1">
    <citation type="submission" date="2024-07" db="EMBL/GenBank/DDBJ databases">
        <title>Section-level genome sequencing and comparative genomics of Aspergillus sections Usti and Cavernicolus.</title>
        <authorList>
            <consortium name="Lawrence Berkeley National Laboratory"/>
            <person name="Nybo J.L."/>
            <person name="Vesth T.C."/>
            <person name="Theobald S."/>
            <person name="Frisvad J.C."/>
            <person name="Larsen T.O."/>
            <person name="Kjaerboelling I."/>
            <person name="Rothschild-Mancinelli K."/>
            <person name="Lyhne E.K."/>
            <person name="Kogle M.E."/>
            <person name="Barry K."/>
            <person name="Clum A."/>
            <person name="Na H."/>
            <person name="Ledsgaard L."/>
            <person name="Lin J."/>
            <person name="Lipzen A."/>
            <person name="Kuo A."/>
            <person name="Riley R."/>
            <person name="Mondo S."/>
            <person name="Labutti K."/>
            <person name="Haridas S."/>
            <person name="Pangalinan J."/>
            <person name="Salamov A.A."/>
            <person name="Simmons B.A."/>
            <person name="Magnuson J.K."/>
            <person name="Chen J."/>
            <person name="Drula E."/>
            <person name="Henrissat B."/>
            <person name="Wiebenga A."/>
            <person name="Lubbers R.J."/>
            <person name="Gomes A.C."/>
            <person name="Makela M.R."/>
            <person name="Stajich J."/>
            <person name="Grigoriev I.V."/>
            <person name="Mortensen U.H."/>
            <person name="De Vries R.P."/>
            <person name="Baker S.E."/>
            <person name="Andersen M.R."/>
        </authorList>
    </citation>
    <scope>NUCLEOTIDE SEQUENCE [LARGE SCALE GENOMIC DNA]</scope>
    <source>
        <strain evidence="2 3">CBS 123904</strain>
    </source>
</reference>
<dbReference type="EMBL" id="JBFXLU010000165">
    <property type="protein sequence ID" value="KAL2837192.1"/>
    <property type="molecule type" value="Genomic_DNA"/>
</dbReference>
<organism evidence="2 3">
    <name type="scientific">Aspergillus pseudoustus</name>
    <dbReference type="NCBI Taxonomy" id="1810923"/>
    <lineage>
        <taxon>Eukaryota</taxon>
        <taxon>Fungi</taxon>
        <taxon>Dikarya</taxon>
        <taxon>Ascomycota</taxon>
        <taxon>Pezizomycotina</taxon>
        <taxon>Eurotiomycetes</taxon>
        <taxon>Eurotiomycetidae</taxon>
        <taxon>Eurotiales</taxon>
        <taxon>Aspergillaceae</taxon>
        <taxon>Aspergillus</taxon>
        <taxon>Aspergillus subgen. Nidulantes</taxon>
    </lineage>
</organism>
<sequence>MASGTAYRCPELAGEISTLESFRRNPFIPSGNLCKAPPNKKTRSRPWKANPLFDRLPVEILQFILLNLDLTSLGNLRCVNQTARCAVECLRAYSLLRTHASDTLRVMHSTKCSSYFALGDLFTEFCYPWCRTCLASEQKYEFAPFLYLPSLTRSCFKCNTLRDEYQPGEVGDICFRFGLKKRDINKAGLPLVHAIDRGARSHCQRPIADVTQAKALATKIHGSIEAATDIYCQRLNRHPHTRPRPRPDPTSTRYWRLSATVALPYFDRATQKTETGVYCRACTYHWEQGFAKDWKRGETILHPHPPNREAYFQAFLERDIPKHFEVCKNVKKGYDFSRKKDRRSCSRQGEDFIVGPANQV</sequence>
<dbReference type="InterPro" id="IPR036047">
    <property type="entry name" value="F-box-like_dom_sf"/>
</dbReference>
<comment type="caution">
    <text evidence="2">The sequence shown here is derived from an EMBL/GenBank/DDBJ whole genome shotgun (WGS) entry which is preliminary data.</text>
</comment>
<protein>
    <recommendedName>
        <fullName evidence="1">F-box domain-containing protein</fullName>
    </recommendedName>
</protein>
<name>A0ABR4JDM0_9EURO</name>
<proteinExistence type="predicted"/>
<feature type="domain" description="F-box" evidence="1">
    <location>
        <begin position="53"/>
        <end position="88"/>
    </location>
</feature>
<dbReference type="InterPro" id="IPR001810">
    <property type="entry name" value="F-box_dom"/>
</dbReference>
<dbReference type="SUPFAM" id="SSF81383">
    <property type="entry name" value="F-box domain"/>
    <property type="match status" value="1"/>
</dbReference>